<protein>
    <submittedName>
        <fullName evidence="6">Putative glycosyltransferase EpsE</fullName>
    </submittedName>
</protein>
<keyword evidence="7" id="KW-1185">Reference proteome</keyword>
<evidence type="ECO:0000256" key="2">
    <source>
        <dbReference type="ARBA" id="ARBA00022676"/>
    </source>
</evidence>
<dbReference type="InterPro" id="IPR018247">
    <property type="entry name" value="EF_Hand_1_Ca_BS"/>
</dbReference>
<dbReference type="GO" id="GO:0016757">
    <property type="term" value="F:glycosyltransferase activity"/>
    <property type="evidence" value="ECO:0007669"/>
    <property type="project" value="UniProtKB-KW"/>
</dbReference>
<dbReference type="InterPro" id="IPR050834">
    <property type="entry name" value="Glycosyltransf_2"/>
</dbReference>
<comment type="similarity">
    <text evidence="1">Belongs to the glycosyltransferase 2 family.</text>
</comment>
<evidence type="ECO:0000256" key="3">
    <source>
        <dbReference type="ARBA" id="ARBA00022679"/>
    </source>
</evidence>
<keyword evidence="2" id="KW-0328">Glycosyltransferase</keyword>
<dbReference type="CDD" id="cd00761">
    <property type="entry name" value="Glyco_tranf_GTA_type"/>
    <property type="match status" value="1"/>
</dbReference>
<dbReference type="GO" id="GO:0005509">
    <property type="term" value="F:calcium ion binding"/>
    <property type="evidence" value="ECO:0007669"/>
    <property type="project" value="InterPro"/>
</dbReference>
<name>A0A1Q9D7H9_SYMMI</name>
<sequence length="2219" mass="247946">MTEPESQECTRHAELPDFREIFSRAIFRGSILQTSPTHLAIGDVMPCCELLYPPCLLLQLTTGMCRTVTPDMSAVVAGGRAVLHLPADRAADLHYAGSVVTVLEVDDIGNKVRVRLEEGDVWVSKDAVQMVSQARSDEPELRLHPNRRGRLMTSYGGEAHLISAALHPEAIRARGPVEGFADVWNCCVPSAQPVGTVTASKLVEQQRQVPFSGLQRCNSGDVDIVAILDIFKRWDEDHSGYIDRDELASIMYKVSPSLSQDQIDVLLGCIDSNLDGALESSPNKHFDVMQCFAWYISKRIHLTVEWWCSRAGDTVHYAYSMDYPCETRGANIMDWGMWADPNDRQSRAYWVDKSLERSQNDGCVDSMECRQRIWEVACNALYTKPYRCDPENLINYTLLASLGLDELWVNHFMNKGRISQEQVPKHPECTKDNVGLSVFSSLMGLESPFQRSSTCVTFAWTYDPMFRGMDFASVEDFDSLSGGVPGQEALEVIDYREFVGWLTNRLAQYTVGDDGWITDFDLKGLLKPLFEIWDKDGSGEITREEFNELSQILQNSLRLHPLAKGDVLVVDFEVKEFVSLDEFVAVRGPAERSGVPNNKLPELIHTLAESLQCIFDIEQMNQQAATGVDKTFSALSNTIQVVAQTTRQLYAPKLSEVPADAQVRRIMQSAASHWCFAILRHGLPEESLGQIVLVVPAVNDGLAQVPNWFAQVDRTIFGEGAAKDILLYELDWVFTLLLARDCMRPINYHLCVCVLTQITRAQALMGNQLSWHAIETALARAVSMEIISEEDLDVFSKDMLIKAAAEVKESRHFSELKDLHIVLEDAAREYLELQVSEEVVQQLKAEMSGSLKIESEDSSDQLVVAFSEENPGLLDADPKEAALSDEARQTAQVNLVALLSWQRGERPGHQMAVVRSGSGSGGGDLGGSRELRKAEELELGGYEDRALLRNEVVPCPPTNSYAAMAGPEAPGNEEALAAKQRGGAAYAQKDWTAATEHYTAALKVELWKNRRLICVSIREMFAWLCRCRRRDLDIELDVPSPIPTSPTLPIATAGTVLAEPSSEPPTLVSRRRNPRRTRVFVRMPSGEILPADVDLNWTIAQASDYIIANCSNEWLEGLGGTGDGYSLRFKRKILRKQTTLKAPLSRMVPRLEVFWGLCPQMTSQARRCRPRIPRMSSQSKSCNDCSFLRCGDALLAWPMRSCPVDSELALICLNNRAACYAQLKRHELVVQDTSEVLQKQPANMKALLRRMVASDALGRGEAALKDAKDILILEPKNSHAMQVVARKRKSLTKKASDALPLSTGQPETTVAVFLFSEDRPLQCYACLRSLQKHLHGAALHVTVFWQAAERACVHSYQLLEALPELRSLQHGEIAWLEVSKGQLYSNFSRTVSRLSADGIRHLLILSDAAVFHTSTDVAAASALLSERSETFAVRLDLNPRIEYFSEAELYAFAPRSKPFANDPRLMVWTRCFDSSKMAYEAVPRESGWDDILCWTASLLRAEHVAHFFSALQGKQVDNVKELDEKAADWLSRRQRMKRREVSICTACFVEPLLITFDASGFGSAKEADSLLRAHLLHDLGGKVVQPVLPLQCWIVLAVLQWTPWLRSACVKRSRFKRPMKDLVEPWISKAADGARCQVESVDFKLCGGQMQFEVLGVEIGNLAPYMSDWMLRIRNVNFVACQPDDFDEYQAGGGLDQLVIEELTLGGLEITIEKRRSCPDNVEELLNKIQHNRAPGSYPNEGKLLIKKMQAQSMVVHLVLPMPHDEPCTLSLLGPSIHSTDLSESHGEADRMIQLLLKEIIGSASRATALVSSQEFGSVAGMYASLVTAEASFSKLARQLSWSEAEVASYFQSVDEGAPLSILDGLLQPERYREHYFDSARVSLTVPLAGPPRELGSEPLVSWLIPARNCEDFLLDCFRSIEQQVGVAAGSYEIVVVEDASEDGASAILQHYADKRPNVRIVDSNGKQQGVAGCLREGWEHCRGRFVARLDADDEADLQRLSKQLRYMEQHPSVSVLGGRHRSFFTEHRKFTVERISKKEDGRVVAAVWREFHGQQTSRAREQICLAEKGEQVLVVEGPAEYLNCRLLRVGEESMVLHPERWQEALSAAQGGRGEVLLLRRDPLEPAQGGRWMHPCLVRAASLFEECVLGTTCLFRKSHFGEECPFKREEAENHWLWLGLESNQHAMNIADVLVHTRPVVHKGNDNCMRVAHETEAHGL</sequence>
<reference evidence="6 7" key="1">
    <citation type="submission" date="2016-02" db="EMBL/GenBank/DDBJ databases">
        <title>Genome analysis of coral dinoflagellate symbionts highlights evolutionary adaptations to a symbiotic lifestyle.</title>
        <authorList>
            <person name="Aranda M."/>
            <person name="Li Y."/>
            <person name="Liew Y.J."/>
            <person name="Baumgarten S."/>
            <person name="Simakov O."/>
            <person name="Wilson M."/>
            <person name="Piel J."/>
            <person name="Ashoor H."/>
            <person name="Bougouffa S."/>
            <person name="Bajic V.B."/>
            <person name="Ryu T."/>
            <person name="Ravasi T."/>
            <person name="Bayer T."/>
            <person name="Micklem G."/>
            <person name="Kim H."/>
            <person name="Bhak J."/>
            <person name="Lajeunesse T.C."/>
            <person name="Voolstra C.R."/>
        </authorList>
    </citation>
    <scope>NUCLEOTIDE SEQUENCE [LARGE SCALE GENOMIC DNA]</scope>
    <source>
        <strain evidence="6 7">CCMP2467</strain>
    </source>
</reference>
<dbReference type="SUPFAM" id="SSF53448">
    <property type="entry name" value="Nucleotide-diphospho-sugar transferases"/>
    <property type="match status" value="1"/>
</dbReference>
<feature type="domain" description="EF-hand" evidence="5">
    <location>
        <begin position="529"/>
        <end position="556"/>
    </location>
</feature>
<dbReference type="InterPro" id="IPR011992">
    <property type="entry name" value="EF-hand-dom_pair"/>
</dbReference>
<dbReference type="InterPro" id="IPR002048">
    <property type="entry name" value="EF_hand_dom"/>
</dbReference>
<dbReference type="SMART" id="SM00054">
    <property type="entry name" value="EFh"/>
    <property type="match status" value="2"/>
</dbReference>
<evidence type="ECO:0000313" key="7">
    <source>
        <dbReference type="Proteomes" id="UP000186817"/>
    </source>
</evidence>
<evidence type="ECO:0000313" key="6">
    <source>
        <dbReference type="EMBL" id="OLP91119.1"/>
    </source>
</evidence>
<dbReference type="CDD" id="cd00051">
    <property type="entry name" value="EFh"/>
    <property type="match status" value="1"/>
</dbReference>
<dbReference type="PANTHER" id="PTHR43685">
    <property type="entry name" value="GLYCOSYLTRANSFERASE"/>
    <property type="match status" value="1"/>
</dbReference>
<dbReference type="PROSITE" id="PS50222">
    <property type="entry name" value="EF_HAND_2"/>
    <property type="match status" value="2"/>
</dbReference>
<gene>
    <name evidence="6" type="primary">epsE</name>
    <name evidence="6" type="ORF">AK812_SmicGene27233</name>
</gene>
<feature type="domain" description="EF-hand" evidence="5">
    <location>
        <begin position="222"/>
        <end position="257"/>
    </location>
</feature>
<organism evidence="6 7">
    <name type="scientific">Symbiodinium microadriaticum</name>
    <name type="common">Dinoflagellate</name>
    <name type="synonym">Zooxanthella microadriatica</name>
    <dbReference type="NCBI Taxonomy" id="2951"/>
    <lineage>
        <taxon>Eukaryota</taxon>
        <taxon>Sar</taxon>
        <taxon>Alveolata</taxon>
        <taxon>Dinophyceae</taxon>
        <taxon>Suessiales</taxon>
        <taxon>Symbiodiniaceae</taxon>
        <taxon>Symbiodinium</taxon>
    </lineage>
</organism>
<dbReference type="Pfam" id="PF13499">
    <property type="entry name" value="EF-hand_7"/>
    <property type="match status" value="1"/>
</dbReference>
<dbReference type="InterPro" id="IPR001173">
    <property type="entry name" value="Glyco_trans_2-like"/>
</dbReference>
<dbReference type="SUPFAM" id="SSF47473">
    <property type="entry name" value="EF-hand"/>
    <property type="match status" value="2"/>
</dbReference>
<dbReference type="PANTHER" id="PTHR43685:SF5">
    <property type="entry name" value="GLYCOSYLTRANSFERASE EPSE-RELATED"/>
    <property type="match status" value="1"/>
</dbReference>
<evidence type="ECO:0000259" key="5">
    <source>
        <dbReference type="PROSITE" id="PS50222"/>
    </source>
</evidence>
<accession>A0A1Q9D7H9</accession>
<proteinExistence type="inferred from homology"/>
<dbReference type="Gene3D" id="1.10.238.10">
    <property type="entry name" value="EF-hand"/>
    <property type="match status" value="2"/>
</dbReference>
<dbReference type="Pfam" id="PF00535">
    <property type="entry name" value="Glycos_transf_2"/>
    <property type="match status" value="1"/>
</dbReference>
<dbReference type="Gene3D" id="1.25.40.10">
    <property type="entry name" value="Tetratricopeptide repeat domain"/>
    <property type="match status" value="1"/>
</dbReference>
<dbReference type="InterPro" id="IPR029044">
    <property type="entry name" value="Nucleotide-diphossugar_trans"/>
</dbReference>
<keyword evidence="3 6" id="KW-0808">Transferase</keyword>
<dbReference type="SUPFAM" id="SSF48452">
    <property type="entry name" value="TPR-like"/>
    <property type="match status" value="1"/>
</dbReference>
<dbReference type="Gene3D" id="3.90.550.10">
    <property type="entry name" value="Spore Coat Polysaccharide Biosynthesis Protein SpsA, Chain A"/>
    <property type="match status" value="1"/>
</dbReference>
<dbReference type="OrthoDB" id="2423701at2759"/>
<dbReference type="Proteomes" id="UP000186817">
    <property type="component" value="Unassembled WGS sequence"/>
</dbReference>
<dbReference type="InterPro" id="IPR011990">
    <property type="entry name" value="TPR-like_helical_dom_sf"/>
</dbReference>
<keyword evidence="4" id="KW-0106">Calcium</keyword>
<evidence type="ECO:0000256" key="1">
    <source>
        <dbReference type="ARBA" id="ARBA00006739"/>
    </source>
</evidence>
<comment type="caution">
    <text evidence="6">The sequence shown here is derived from an EMBL/GenBank/DDBJ whole genome shotgun (WGS) entry which is preliminary data.</text>
</comment>
<evidence type="ECO:0000256" key="4">
    <source>
        <dbReference type="ARBA" id="ARBA00022837"/>
    </source>
</evidence>
<dbReference type="EMBL" id="LSRX01000679">
    <property type="protein sequence ID" value="OLP91119.1"/>
    <property type="molecule type" value="Genomic_DNA"/>
</dbReference>
<dbReference type="PROSITE" id="PS00018">
    <property type="entry name" value="EF_HAND_1"/>
    <property type="match status" value="2"/>
</dbReference>
<dbReference type="Pfam" id="PF13202">
    <property type="entry name" value="EF-hand_5"/>
    <property type="match status" value="1"/>
</dbReference>